<proteinExistence type="predicted"/>
<reference evidence="1 2" key="1">
    <citation type="submission" date="2018-10" db="EMBL/GenBank/DDBJ databases">
        <title>Genomic Encyclopedia of Archaeal and Bacterial Type Strains, Phase II (KMG-II): from individual species to whole genera.</title>
        <authorList>
            <person name="Goeker M."/>
        </authorList>
    </citation>
    <scope>NUCLEOTIDE SEQUENCE [LARGE SCALE GENOMIC DNA]</scope>
    <source>
        <strain evidence="1 2">DSM 29537</strain>
    </source>
</reference>
<dbReference type="OrthoDB" id="768080at2"/>
<dbReference type="Pfam" id="PF12099">
    <property type="entry name" value="DUF3575"/>
    <property type="match status" value="1"/>
</dbReference>
<keyword evidence="2" id="KW-1185">Reference proteome</keyword>
<dbReference type="Proteomes" id="UP000277579">
    <property type="component" value="Unassembled WGS sequence"/>
</dbReference>
<dbReference type="RefSeq" id="WP_121377106.1">
    <property type="nucleotide sequence ID" value="NZ_RBLC01000004.1"/>
</dbReference>
<organism evidence="1 2">
    <name type="scientific">Flavobacterium endophyticum</name>
    <dbReference type="NCBI Taxonomy" id="1540163"/>
    <lineage>
        <taxon>Bacteria</taxon>
        <taxon>Pseudomonadati</taxon>
        <taxon>Bacteroidota</taxon>
        <taxon>Flavobacteriia</taxon>
        <taxon>Flavobacteriales</taxon>
        <taxon>Flavobacteriaceae</taxon>
        <taxon>Flavobacterium</taxon>
    </lineage>
</organism>
<name>A0A495M324_9FLAO</name>
<accession>A0A495M324</accession>
<dbReference type="InterPro" id="IPR021958">
    <property type="entry name" value="DUF3575"/>
</dbReference>
<evidence type="ECO:0000313" key="2">
    <source>
        <dbReference type="Proteomes" id="UP000277579"/>
    </source>
</evidence>
<protein>
    <submittedName>
        <fullName evidence="1">Uncharacterized protein DUF3575</fullName>
    </submittedName>
</protein>
<evidence type="ECO:0000313" key="1">
    <source>
        <dbReference type="EMBL" id="RKS20446.1"/>
    </source>
</evidence>
<dbReference type="AlphaFoldDB" id="A0A495M324"/>
<comment type="caution">
    <text evidence="1">The sequence shown here is derived from an EMBL/GenBank/DDBJ whole genome shotgun (WGS) entry which is preliminary data.</text>
</comment>
<dbReference type="EMBL" id="RBLC01000004">
    <property type="protein sequence ID" value="RKS20446.1"/>
    <property type="molecule type" value="Genomic_DNA"/>
</dbReference>
<sequence length="190" mass="21687">MKKWLFIALIAFQFSNAQDGSNILASKQNEVKFDVLSAIAFSKIHISYERFLNEDFSVGISGGFQDSKNAKEDFDKGYDRTLPKYEINPFVRYSLSQSQKSFYFAELFVSANGGKYRELQRFVDEAGNGYYDTFEDNYTDVAIGGAVGYKLYIQEKFGLELFLGMGKNLFNTDKSPEVVPRVGLNFGYRF</sequence>
<gene>
    <name evidence="1" type="ORF">CLV94_2825</name>
</gene>